<dbReference type="Gene3D" id="1.10.600.10">
    <property type="entry name" value="Farnesyl Diphosphate Synthase"/>
    <property type="match status" value="1"/>
</dbReference>
<proteinExistence type="inferred from homology"/>
<gene>
    <name evidence="3" type="ORF">GCM10023321_32290</name>
</gene>
<protein>
    <recommendedName>
        <fullName evidence="2">Terpene synthase</fullName>
        <ecNumber evidence="2">4.2.3.-</ecNumber>
    </recommendedName>
</protein>
<evidence type="ECO:0000313" key="3">
    <source>
        <dbReference type="EMBL" id="GAA5156482.1"/>
    </source>
</evidence>
<dbReference type="InterPro" id="IPR034686">
    <property type="entry name" value="Terpene_cyclase-like_2"/>
</dbReference>
<dbReference type="InterPro" id="IPR008949">
    <property type="entry name" value="Isoprenoid_synthase_dom_sf"/>
</dbReference>
<evidence type="ECO:0000256" key="2">
    <source>
        <dbReference type="RuleBase" id="RU366034"/>
    </source>
</evidence>
<dbReference type="SUPFAM" id="SSF48576">
    <property type="entry name" value="Terpenoid synthases"/>
    <property type="match status" value="1"/>
</dbReference>
<comment type="caution">
    <text evidence="3">The sequence shown here is derived from an EMBL/GenBank/DDBJ whole genome shotgun (WGS) entry which is preliminary data.</text>
</comment>
<reference evidence="4" key="1">
    <citation type="journal article" date="2019" name="Int. J. Syst. Evol. Microbiol.">
        <title>The Global Catalogue of Microorganisms (GCM) 10K type strain sequencing project: providing services to taxonomists for standard genome sequencing and annotation.</title>
        <authorList>
            <consortium name="The Broad Institute Genomics Platform"/>
            <consortium name="The Broad Institute Genome Sequencing Center for Infectious Disease"/>
            <person name="Wu L."/>
            <person name="Ma J."/>
        </authorList>
    </citation>
    <scope>NUCLEOTIDE SEQUENCE [LARGE SCALE GENOMIC DNA]</scope>
    <source>
        <strain evidence="4">JCM 18303</strain>
    </source>
</reference>
<dbReference type="PANTHER" id="PTHR35201">
    <property type="entry name" value="TERPENE SYNTHASE"/>
    <property type="match status" value="1"/>
</dbReference>
<organism evidence="3 4">
    <name type="scientific">Pseudonocardia eucalypti</name>
    <dbReference type="NCBI Taxonomy" id="648755"/>
    <lineage>
        <taxon>Bacteria</taxon>
        <taxon>Bacillati</taxon>
        <taxon>Actinomycetota</taxon>
        <taxon>Actinomycetes</taxon>
        <taxon>Pseudonocardiales</taxon>
        <taxon>Pseudonocardiaceae</taxon>
        <taxon>Pseudonocardia</taxon>
    </lineage>
</organism>
<sequence length="307" mass="34175">MIATGSADFYGRFAPRADLEPLVAAICWVYWGFAFDDAVCDEGPVSVRPAEFCARAAGVQRALETPGKRCFRDRYAAAMNDLGQMFRALASPVAVRRFVQAHRAWLWGVHWQISNRALGLMPSLDDYLTMRLHSAGGEPTFALLEIANAIEVPAREMYSPRVLALTEMAILVAALDNDRHSFARERQRNQTDQNIFTVLCHQGLPADRAVAEAVRLRDRVLCRFLRVRDRMGPASTELRHYLEDLGHGIVGNAIWGQRAARYRSLAKGHGVQGPTGVTHALIWTESPLDSADAPPIGVPSIGWWWEV</sequence>
<comment type="cofactor">
    <cofactor evidence="2">
        <name>Mg(2+)</name>
        <dbReference type="ChEBI" id="CHEBI:18420"/>
    </cofactor>
</comment>
<dbReference type="SFLD" id="SFLDS00005">
    <property type="entry name" value="Isoprenoid_Synthase_Type_I"/>
    <property type="match status" value="1"/>
</dbReference>
<dbReference type="EC" id="4.2.3.-" evidence="2"/>
<dbReference type="Pfam" id="PF19086">
    <property type="entry name" value="Terpene_syn_C_2"/>
    <property type="match status" value="1"/>
</dbReference>
<comment type="similarity">
    <text evidence="2">Belongs to the terpene synthase family.</text>
</comment>
<name>A0ABP9Q838_9PSEU</name>
<dbReference type="EMBL" id="BAABJP010000014">
    <property type="protein sequence ID" value="GAA5156482.1"/>
    <property type="molecule type" value="Genomic_DNA"/>
</dbReference>
<dbReference type="Proteomes" id="UP001428817">
    <property type="component" value="Unassembled WGS sequence"/>
</dbReference>
<accession>A0ABP9Q838</accession>
<dbReference type="SFLD" id="SFLDG01020">
    <property type="entry name" value="Terpene_Cyclase_Like_2"/>
    <property type="match status" value="1"/>
</dbReference>
<keyword evidence="4" id="KW-1185">Reference proteome</keyword>
<keyword evidence="1 2" id="KW-0456">Lyase</keyword>
<dbReference type="PANTHER" id="PTHR35201:SF4">
    <property type="entry name" value="BETA-PINACENE SYNTHASE-RELATED"/>
    <property type="match status" value="1"/>
</dbReference>
<keyword evidence="2" id="KW-0479">Metal-binding</keyword>
<evidence type="ECO:0000313" key="4">
    <source>
        <dbReference type="Proteomes" id="UP001428817"/>
    </source>
</evidence>
<keyword evidence="2" id="KW-0460">Magnesium</keyword>
<evidence type="ECO:0000256" key="1">
    <source>
        <dbReference type="ARBA" id="ARBA00023239"/>
    </source>
</evidence>